<dbReference type="EMBL" id="JACXVP010000010">
    <property type="protein sequence ID" value="KAG5581122.1"/>
    <property type="molecule type" value="Genomic_DNA"/>
</dbReference>
<evidence type="ECO:0000313" key="3">
    <source>
        <dbReference type="Proteomes" id="UP000824120"/>
    </source>
</evidence>
<protein>
    <submittedName>
        <fullName evidence="2">Uncharacterized protein</fullName>
    </submittedName>
</protein>
<feature type="repeat" description="TPR" evidence="1">
    <location>
        <begin position="51"/>
        <end position="84"/>
    </location>
</feature>
<keyword evidence="3" id="KW-1185">Reference proteome</keyword>
<dbReference type="Proteomes" id="UP000824120">
    <property type="component" value="Chromosome 10"/>
</dbReference>
<evidence type="ECO:0000256" key="1">
    <source>
        <dbReference type="PROSITE-ProRule" id="PRU00339"/>
    </source>
</evidence>
<keyword evidence="1" id="KW-0802">TPR repeat</keyword>
<organism evidence="2 3">
    <name type="scientific">Solanum commersonii</name>
    <name type="common">Commerson's wild potato</name>
    <name type="synonym">Commerson's nightshade</name>
    <dbReference type="NCBI Taxonomy" id="4109"/>
    <lineage>
        <taxon>Eukaryota</taxon>
        <taxon>Viridiplantae</taxon>
        <taxon>Streptophyta</taxon>
        <taxon>Embryophyta</taxon>
        <taxon>Tracheophyta</taxon>
        <taxon>Spermatophyta</taxon>
        <taxon>Magnoliopsida</taxon>
        <taxon>eudicotyledons</taxon>
        <taxon>Gunneridae</taxon>
        <taxon>Pentapetalae</taxon>
        <taxon>asterids</taxon>
        <taxon>lamiids</taxon>
        <taxon>Solanales</taxon>
        <taxon>Solanaceae</taxon>
        <taxon>Solanoideae</taxon>
        <taxon>Solaneae</taxon>
        <taxon>Solanum</taxon>
    </lineage>
</organism>
<dbReference type="SMART" id="SM00028">
    <property type="entry name" value="TPR"/>
    <property type="match status" value="1"/>
</dbReference>
<dbReference type="AlphaFoldDB" id="A0A9J5WZD8"/>
<dbReference type="Pfam" id="PF00515">
    <property type="entry name" value="TPR_1"/>
    <property type="match status" value="1"/>
</dbReference>
<dbReference type="PROSITE" id="PS50005">
    <property type="entry name" value="TPR"/>
    <property type="match status" value="1"/>
</dbReference>
<dbReference type="Gene3D" id="1.25.40.10">
    <property type="entry name" value="Tetratricopeptide repeat domain"/>
    <property type="match status" value="1"/>
</dbReference>
<sequence>MDLSMITRKVTPRGSVLRVNPTLLANRQHREEATPRNQQHENFKLIPMIGSYILYNIGLIHTSNGEHMKALEYYFRALEAKPILTTSF</sequence>
<accession>A0A9J5WZD8</accession>
<reference evidence="2 3" key="1">
    <citation type="submission" date="2020-09" db="EMBL/GenBank/DDBJ databases">
        <title>De no assembly of potato wild relative species, Solanum commersonii.</title>
        <authorList>
            <person name="Cho K."/>
        </authorList>
    </citation>
    <scope>NUCLEOTIDE SEQUENCE [LARGE SCALE GENOMIC DNA]</scope>
    <source>
        <strain evidence="2">LZ3.2</strain>
        <tissue evidence="2">Leaf</tissue>
    </source>
</reference>
<dbReference type="InterPro" id="IPR019734">
    <property type="entry name" value="TPR_rpt"/>
</dbReference>
<gene>
    <name evidence="2" type="ORF">H5410_051749</name>
</gene>
<dbReference type="InterPro" id="IPR011990">
    <property type="entry name" value="TPR-like_helical_dom_sf"/>
</dbReference>
<proteinExistence type="predicted"/>
<name>A0A9J5WZD8_SOLCO</name>
<dbReference type="OrthoDB" id="431027at2759"/>
<evidence type="ECO:0000313" key="2">
    <source>
        <dbReference type="EMBL" id="KAG5581122.1"/>
    </source>
</evidence>
<comment type="caution">
    <text evidence="2">The sequence shown here is derived from an EMBL/GenBank/DDBJ whole genome shotgun (WGS) entry which is preliminary data.</text>
</comment>